<sequence>MGYELSLTVVTIFWALVGFGSPLVIPKGPNRSLIQTMIVMTSFCCYLFWLIVFVAQLNPLYGPQIQNSTIRIIRKEWPVRDCPLYYCLKACCIGPLLTAVARDTSCCL</sequence>
<reference evidence="10 11" key="2">
    <citation type="submission" date="2018-10" db="EMBL/GenBank/DDBJ databases">
        <authorList>
            <consortium name="Pathogen Informatics"/>
        </authorList>
    </citation>
    <scope>NUCLEOTIDE SEQUENCE [LARGE SCALE GENOMIC DNA]</scope>
</reference>
<dbReference type="OrthoDB" id="1508846at2759"/>
<evidence type="ECO:0000313" key="12">
    <source>
        <dbReference type="WBParaSite" id="MCOS_0000537901-mRNA-1"/>
    </source>
</evidence>
<dbReference type="Proteomes" id="UP000267029">
    <property type="component" value="Unassembled WGS sequence"/>
</dbReference>
<name>A0A0R3UEF5_MESCO</name>
<feature type="transmembrane region" description="Helical" evidence="9">
    <location>
        <begin position="37"/>
        <end position="57"/>
    </location>
</feature>
<dbReference type="STRING" id="53468.A0A0R3UEF5"/>
<comment type="similarity">
    <text evidence="2">Belongs to the V-ATPase e1/e2 subunit family.</text>
</comment>
<comment type="subcellular location">
    <subcellularLocation>
        <location evidence="1">Endomembrane system</location>
        <topology evidence="1">Multi-pass membrane protein</topology>
    </subcellularLocation>
</comment>
<dbReference type="AlphaFoldDB" id="A0A0R3UEF5"/>
<accession>A0A0R3UEF5</accession>
<dbReference type="WBParaSite" id="MCOS_0000537901-mRNA-1">
    <property type="protein sequence ID" value="MCOS_0000537901-mRNA-1"/>
    <property type="gene ID" value="MCOS_0000537901"/>
</dbReference>
<dbReference type="EMBL" id="UXSR01005192">
    <property type="protein sequence ID" value="VDD79377.1"/>
    <property type="molecule type" value="Genomic_DNA"/>
</dbReference>
<feature type="transmembrane region" description="Helical" evidence="9">
    <location>
        <begin position="6"/>
        <end position="25"/>
    </location>
</feature>
<keyword evidence="8 9" id="KW-0472">Membrane</keyword>
<dbReference type="PANTHER" id="PTHR12263:SF0">
    <property type="entry name" value="V-TYPE PROTON ATPASE SUBUNIT"/>
    <property type="match status" value="1"/>
</dbReference>
<evidence type="ECO:0000256" key="3">
    <source>
        <dbReference type="ARBA" id="ARBA00022448"/>
    </source>
</evidence>
<dbReference type="GO" id="GO:0012505">
    <property type="term" value="C:endomembrane system"/>
    <property type="evidence" value="ECO:0007669"/>
    <property type="project" value="UniProtKB-SubCell"/>
</dbReference>
<evidence type="ECO:0000256" key="2">
    <source>
        <dbReference type="ARBA" id="ARBA00008328"/>
    </source>
</evidence>
<evidence type="ECO:0000256" key="6">
    <source>
        <dbReference type="ARBA" id="ARBA00022989"/>
    </source>
</evidence>
<keyword evidence="5" id="KW-0375">Hydrogen ion transport</keyword>
<reference evidence="12" key="1">
    <citation type="submission" date="2017-02" db="UniProtKB">
        <authorList>
            <consortium name="WormBaseParasite"/>
        </authorList>
    </citation>
    <scope>IDENTIFICATION</scope>
</reference>
<dbReference type="GO" id="GO:0033181">
    <property type="term" value="C:plasma membrane proton-transporting V-type ATPase complex"/>
    <property type="evidence" value="ECO:0007669"/>
    <property type="project" value="TreeGrafter"/>
</dbReference>
<evidence type="ECO:0000256" key="5">
    <source>
        <dbReference type="ARBA" id="ARBA00022781"/>
    </source>
</evidence>
<dbReference type="Pfam" id="PF05493">
    <property type="entry name" value="ATP_synt_H"/>
    <property type="match status" value="1"/>
</dbReference>
<evidence type="ECO:0000256" key="1">
    <source>
        <dbReference type="ARBA" id="ARBA00004127"/>
    </source>
</evidence>
<protein>
    <submittedName>
        <fullName evidence="12">V-type proton ATPase subunit</fullName>
    </submittedName>
</protein>
<evidence type="ECO:0000313" key="10">
    <source>
        <dbReference type="EMBL" id="VDD79377.1"/>
    </source>
</evidence>
<keyword evidence="11" id="KW-1185">Reference proteome</keyword>
<evidence type="ECO:0000256" key="4">
    <source>
        <dbReference type="ARBA" id="ARBA00022692"/>
    </source>
</evidence>
<dbReference type="GO" id="GO:0046961">
    <property type="term" value="F:proton-transporting ATPase activity, rotational mechanism"/>
    <property type="evidence" value="ECO:0007669"/>
    <property type="project" value="InterPro"/>
</dbReference>
<gene>
    <name evidence="10" type="ORF">MCOS_LOCUS5380</name>
</gene>
<dbReference type="GO" id="GO:0033179">
    <property type="term" value="C:proton-transporting V-type ATPase, V0 domain"/>
    <property type="evidence" value="ECO:0007669"/>
    <property type="project" value="InterPro"/>
</dbReference>
<dbReference type="InterPro" id="IPR008389">
    <property type="entry name" value="ATPase_V0-cplx_e1/e2_su"/>
</dbReference>
<evidence type="ECO:0000313" key="11">
    <source>
        <dbReference type="Proteomes" id="UP000267029"/>
    </source>
</evidence>
<dbReference type="PANTHER" id="PTHR12263">
    <property type="entry name" value="VACUOLAR ATP SYNTHASE SUBUNIT H"/>
    <property type="match status" value="1"/>
</dbReference>
<proteinExistence type="inferred from homology"/>
<evidence type="ECO:0000256" key="9">
    <source>
        <dbReference type="SAM" id="Phobius"/>
    </source>
</evidence>
<organism evidence="12">
    <name type="scientific">Mesocestoides corti</name>
    <name type="common">Flatworm</name>
    <dbReference type="NCBI Taxonomy" id="53468"/>
    <lineage>
        <taxon>Eukaryota</taxon>
        <taxon>Metazoa</taxon>
        <taxon>Spiralia</taxon>
        <taxon>Lophotrochozoa</taxon>
        <taxon>Platyhelminthes</taxon>
        <taxon>Cestoda</taxon>
        <taxon>Eucestoda</taxon>
        <taxon>Cyclophyllidea</taxon>
        <taxon>Mesocestoididae</taxon>
        <taxon>Mesocestoides</taxon>
    </lineage>
</organism>
<keyword evidence="3" id="KW-0813">Transport</keyword>
<evidence type="ECO:0000256" key="8">
    <source>
        <dbReference type="ARBA" id="ARBA00023136"/>
    </source>
</evidence>
<keyword evidence="7" id="KW-0406">Ion transport</keyword>
<keyword evidence="6 9" id="KW-1133">Transmembrane helix</keyword>
<evidence type="ECO:0000256" key="7">
    <source>
        <dbReference type="ARBA" id="ARBA00023065"/>
    </source>
</evidence>
<keyword evidence="4 9" id="KW-0812">Transmembrane</keyword>